<dbReference type="Proteomes" id="UP000051952">
    <property type="component" value="Unassembled WGS sequence"/>
</dbReference>
<feature type="compositionally biased region" description="Acidic residues" evidence="1">
    <location>
        <begin position="56"/>
        <end position="66"/>
    </location>
</feature>
<dbReference type="VEuPathDB" id="TriTrypDB:BSAL_74495"/>
<dbReference type="AlphaFoldDB" id="A0A0S4IXR2"/>
<evidence type="ECO:0000256" key="1">
    <source>
        <dbReference type="SAM" id="MobiDB-lite"/>
    </source>
</evidence>
<protein>
    <submittedName>
        <fullName evidence="2">Uncharacterized protein</fullName>
    </submittedName>
</protein>
<evidence type="ECO:0000313" key="3">
    <source>
        <dbReference type="Proteomes" id="UP000051952"/>
    </source>
</evidence>
<name>A0A0S4IXR2_BODSA</name>
<sequence length="535" mass="58571">MASVRADDPREALLTKLRLQAEMSQRHGQRVANLTQVDLRPQPVSATVSTSAPNSDSDESSSDEEDGLRSSQRSKRRSQQHHAKGVYDGNRALQLHSELTARIRLTQAQSAKFANDSATSRMLPVEVVTLVPKPDSIQSLGTLASMREGGGAMFEDILSFWGIWFVVAAVVRFQRPLRRKRVMDVALRIAKDKESIRLQLEQLKNAGLAHDTRRTARKLLQDNVHGSEAAAMRGRGGTRTPRGVSLSSSPAGSALPSPSRPQTHHEEQRQQQPKVMPASQRSTDPLTPLGDIALRSTNHAISPRWKTFEEKNEKRTLRKTAQNIAKGTSFSGSLAKTITQHTHSANPTDLARFMFSALKPPSTATGSARPPPRHPRTTDHDHDDKGSNSDAERPRSILSPSQRDDDVLLTSDHQRIAEIIPIPTMSRPNPGPRSAGLDTPASTVRLGSASRSHPFLDSRRGVWAPFESNRSLRQTPHVAPTPTAVPAMGSSTSTNLQGGAEGSHSHVVLHESLVRKFCEQQRRNANAGSCYTKAL</sequence>
<feature type="compositionally biased region" description="Basic residues" evidence="1">
    <location>
        <begin position="72"/>
        <end position="84"/>
    </location>
</feature>
<feature type="compositionally biased region" description="Low complexity" evidence="1">
    <location>
        <begin position="238"/>
        <end position="261"/>
    </location>
</feature>
<proteinExistence type="predicted"/>
<keyword evidence="3" id="KW-1185">Reference proteome</keyword>
<feature type="region of interest" description="Disordered" evidence="1">
    <location>
        <begin position="360"/>
        <end position="407"/>
    </location>
</feature>
<feature type="compositionally biased region" description="Low complexity" evidence="1">
    <location>
        <begin position="475"/>
        <end position="487"/>
    </location>
</feature>
<organism evidence="2 3">
    <name type="scientific">Bodo saltans</name>
    <name type="common">Flagellated protozoan</name>
    <dbReference type="NCBI Taxonomy" id="75058"/>
    <lineage>
        <taxon>Eukaryota</taxon>
        <taxon>Discoba</taxon>
        <taxon>Euglenozoa</taxon>
        <taxon>Kinetoplastea</taxon>
        <taxon>Metakinetoplastina</taxon>
        <taxon>Eubodonida</taxon>
        <taxon>Bodonidae</taxon>
        <taxon>Bodo</taxon>
    </lineage>
</organism>
<evidence type="ECO:0000313" key="2">
    <source>
        <dbReference type="EMBL" id="CUG10429.1"/>
    </source>
</evidence>
<feature type="region of interest" description="Disordered" evidence="1">
    <location>
        <begin position="221"/>
        <end position="298"/>
    </location>
</feature>
<feature type="compositionally biased region" description="Polar residues" evidence="1">
    <location>
        <begin position="44"/>
        <end position="54"/>
    </location>
</feature>
<reference evidence="3" key="1">
    <citation type="submission" date="2015-09" db="EMBL/GenBank/DDBJ databases">
        <authorList>
            <consortium name="Pathogen Informatics"/>
        </authorList>
    </citation>
    <scope>NUCLEOTIDE SEQUENCE [LARGE SCALE GENOMIC DNA]</scope>
    <source>
        <strain evidence="3">Lake Konstanz</strain>
    </source>
</reference>
<gene>
    <name evidence="2" type="ORF">BSAL_74495</name>
</gene>
<accession>A0A0S4IXR2</accession>
<feature type="region of interest" description="Disordered" evidence="1">
    <location>
        <begin position="23"/>
        <end position="89"/>
    </location>
</feature>
<dbReference type="EMBL" id="CYKH01000651">
    <property type="protein sequence ID" value="CUG10429.1"/>
    <property type="molecule type" value="Genomic_DNA"/>
</dbReference>
<feature type="compositionally biased region" description="Basic and acidic residues" evidence="1">
    <location>
        <begin position="376"/>
        <end position="395"/>
    </location>
</feature>
<feature type="region of interest" description="Disordered" evidence="1">
    <location>
        <begin position="473"/>
        <end position="501"/>
    </location>
</feature>